<dbReference type="PANTHER" id="PTHR33307">
    <property type="entry name" value="ALPHA-RHAMNOSIDASE (EUROFUNG)"/>
    <property type="match status" value="1"/>
</dbReference>
<dbReference type="Pfam" id="PF17389">
    <property type="entry name" value="Bac_rhamnosid6H"/>
    <property type="match status" value="1"/>
</dbReference>
<dbReference type="Gene3D" id="2.60.120.260">
    <property type="entry name" value="Galactose-binding domain-like"/>
    <property type="match status" value="2"/>
</dbReference>
<dbReference type="EMBL" id="JAGMWT010000031">
    <property type="protein sequence ID" value="KAH7109632.1"/>
    <property type="molecule type" value="Genomic_DNA"/>
</dbReference>
<dbReference type="InterPro" id="IPR012341">
    <property type="entry name" value="6hp_glycosidase-like_sf"/>
</dbReference>
<dbReference type="Pfam" id="PF08531">
    <property type="entry name" value="Bac_rhamnosid_N"/>
    <property type="match status" value="1"/>
</dbReference>
<dbReference type="Pfam" id="PF05592">
    <property type="entry name" value="Bac_rhamnosid"/>
    <property type="match status" value="1"/>
</dbReference>
<comment type="caution">
    <text evidence="8">The sequence shown here is derived from an EMBL/GenBank/DDBJ whole genome shotgun (WGS) entry which is preliminary data.</text>
</comment>
<evidence type="ECO:0000259" key="5">
    <source>
        <dbReference type="Pfam" id="PF08531"/>
    </source>
</evidence>
<keyword evidence="3" id="KW-0378">Hydrolase</keyword>
<feature type="domain" description="Alpha-L-rhamnosidase C-terminal" evidence="7">
    <location>
        <begin position="790"/>
        <end position="866"/>
    </location>
</feature>
<dbReference type="PIRSF" id="PIRSF010631">
    <property type="entry name" value="A-rhamnsds"/>
    <property type="match status" value="1"/>
</dbReference>
<name>A0A9P9CZD9_9PLEO</name>
<dbReference type="InterPro" id="IPR008902">
    <property type="entry name" value="Rhamnosid_concanavalin"/>
</dbReference>
<dbReference type="Gene3D" id="1.50.10.10">
    <property type="match status" value="1"/>
</dbReference>
<dbReference type="InterPro" id="IPR016007">
    <property type="entry name" value="Alpha_rhamnosid"/>
</dbReference>
<dbReference type="GO" id="GO:0005975">
    <property type="term" value="P:carbohydrate metabolic process"/>
    <property type="evidence" value="ECO:0007669"/>
    <property type="project" value="InterPro"/>
</dbReference>
<proteinExistence type="predicted"/>
<feature type="domain" description="Bacterial alpha-L-rhamnosidase N-terminal" evidence="5">
    <location>
        <begin position="147"/>
        <end position="317"/>
    </location>
</feature>
<dbReference type="EC" id="3.2.1.40" evidence="2"/>
<keyword evidence="9" id="KW-1185">Reference proteome</keyword>
<dbReference type="Pfam" id="PF17390">
    <property type="entry name" value="Bac_rhamnosid_C"/>
    <property type="match status" value="1"/>
</dbReference>
<feature type="domain" description="Alpha-L-rhamnosidase concanavalin-like" evidence="4">
    <location>
        <begin position="328"/>
        <end position="429"/>
    </location>
</feature>
<evidence type="ECO:0000256" key="3">
    <source>
        <dbReference type="ARBA" id="ARBA00022801"/>
    </source>
</evidence>
<dbReference type="Gene3D" id="2.60.420.10">
    <property type="entry name" value="Maltose phosphorylase, domain 3"/>
    <property type="match status" value="1"/>
</dbReference>
<comment type="catalytic activity">
    <reaction evidence="1">
        <text>Hydrolysis of terminal non-reducing alpha-L-rhamnose residues in alpha-L-rhamnosides.</text>
        <dbReference type="EC" id="3.2.1.40"/>
    </reaction>
</comment>
<dbReference type="GO" id="GO:0030596">
    <property type="term" value="F:alpha-L-rhamnosidase activity"/>
    <property type="evidence" value="ECO:0007669"/>
    <property type="project" value="UniProtKB-EC"/>
</dbReference>
<dbReference type="Gene3D" id="2.60.40.10">
    <property type="entry name" value="Immunoglobulins"/>
    <property type="match status" value="1"/>
</dbReference>
<evidence type="ECO:0000259" key="4">
    <source>
        <dbReference type="Pfam" id="PF05592"/>
    </source>
</evidence>
<feature type="domain" description="Alpha-L-rhamnosidase six-hairpin glycosidase" evidence="6">
    <location>
        <begin position="434"/>
        <end position="788"/>
    </location>
</feature>
<dbReference type="OrthoDB" id="10036721at2759"/>
<dbReference type="AlphaFoldDB" id="A0A9P9CZD9"/>
<dbReference type="Pfam" id="PF25788">
    <property type="entry name" value="Ig_Rha78A_N"/>
    <property type="match status" value="1"/>
</dbReference>
<accession>A0A9P9CZD9</accession>
<dbReference type="InterPro" id="IPR035396">
    <property type="entry name" value="Bac_rhamnosid6H"/>
</dbReference>
<evidence type="ECO:0000259" key="7">
    <source>
        <dbReference type="Pfam" id="PF17390"/>
    </source>
</evidence>
<dbReference type="InterPro" id="IPR008928">
    <property type="entry name" value="6-hairpin_glycosidase_sf"/>
</dbReference>
<organism evidence="8 9">
    <name type="scientific">Dendryphion nanum</name>
    <dbReference type="NCBI Taxonomy" id="256645"/>
    <lineage>
        <taxon>Eukaryota</taxon>
        <taxon>Fungi</taxon>
        <taxon>Dikarya</taxon>
        <taxon>Ascomycota</taxon>
        <taxon>Pezizomycotina</taxon>
        <taxon>Dothideomycetes</taxon>
        <taxon>Pleosporomycetidae</taxon>
        <taxon>Pleosporales</taxon>
        <taxon>Torulaceae</taxon>
        <taxon>Dendryphion</taxon>
    </lineage>
</organism>
<evidence type="ECO:0000256" key="2">
    <source>
        <dbReference type="ARBA" id="ARBA00012652"/>
    </source>
</evidence>
<dbReference type="PANTHER" id="PTHR33307:SF6">
    <property type="entry name" value="ALPHA-RHAMNOSIDASE (EUROFUNG)-RELATED"/>
    <property type="match status" value="1"/>
</dbReference>
<gene>
    <name evidence="8" type="ORF">B0J11DRAFT_474464</name>
</gene>
<evidence type="ECO:0000259" key="6">
    <source>
        <dbReference type="Pfam" id="PF17389"/>
    </source>
</evidence>
<dbReference type="InterPro" id="IPR013783">
    <property type="entry name" value="Ig-like_fold"/>
</dbReference>
<dbReference type="InterPro" id="IPR013737">
    <property type="entry name" value="Bac_rhamnosid_N"/>
</dbReference>
<dbReference type="InterPro" id="IPR035398">
    <property type="entry name" value="Bac_rhamnosid_C"/>
</dbReference>
<evidence type="ECO:0000313" key="9">
    <source>
        <dbReference type="Proteomes" id="UP000700596"/>
    </source>
</evidence>
<dbReference type="Proteomes" id="UP000700596">
    <property type="component" value="Unassembled WGS sequence"/>
</dbReference>
<evidence type="ECO:0000256" key="1">
    <source>
        <dbReference type="ARBA" id="ARBA00001445"/>
    </source>
</evidence>
<evidence type="ECO:0000313" key="8">
    <source>
        <dbReference type="EMBL" id="KAH7109632.1"/>
    </source>
</evidence>
<dbReference type="SUPFAM" id="SSF48208">
    <property type="entry name" value="Six-hairpin glycosidases"/>
    <property type="match status" value="1"/>
</dbReference>
<protein>
    <recommendedName>
        <fullName evidence="2">alpha-L-rhamnosidase</fullName>
        <ecNumber evidence="2">3.2.1.40</ecNumber>
    </recommendedName>
</protein>
<sequence>MSFHITSVTFEHHRPQDSIGIGNPKPRISWTIEGDNQPWTQASYEISVTRSSPTREETYTVDAPNSVLVPWPSAPLTSGESATVRVRATGSSPGQTTAWSANAVVEAGLLDRSDWSGVSLIKSPLPSDPEKPKPPVRLRTEFEVPDTVVRARLYATAHGVYEAHINGKEVGDHVMAPGWQSYSHRHIYQTFDVTDSIQSGPNALGVDVAEGWFSGRLGFLGGQRNIYGDYIGFIMKLVVSLSNGKTVVVVTGPGWKASGGEIVSSEIYDGEVWDLRQCTDGWTSPGYDDSQWKDAIVAELPSTRLIAPAAPPVRATQRVQLVKSFLSPSGKRLLDFGQNLVGRLRIKIPKGLAEGSTITISHAEVLENEELGTRPLRIAKCSDSFIFSAGSNLIYWEPRFTFHGFRYAQIDGWPVDGITADDIEAVVLHTDMQRTGHFECSEPLLNKLHENITWGMRGNFLSIPTDCPQRDERLGWTGDIAVFTPTASYLYDTSGTLIDWLEDVRLEQLENADGIPPLVVPDVLQKLWPRKSTAIWGDCTVLVPWDLFQAFGDTNILTAQYESIDTWLNKAVVRDETGLWATDGDKSMQLGDWLDPKAPPEEPGNSVTDRYLVADAFLVHSTELAAQISSTLGFHDKADQYRTAVPKLKKAFQDKYITALGRVVSDSQTAYALALCFSLFSSQSQVAVAAARLSNLVLESAKFKIATGFAGTPFISHALTKIGETQLFYRMLFHQKCPSWLYQVKMGATTMWERWDSMLPDGSINPGEMTSFNHYALGAVGNWMHKVIGGISPAEPGWRKVRIAPVPGADLEYAKARHLGPYGVVECEWKLLGDDLVVTAVIPPNSTAQVLLPGWEEAREVGSGRHEFRVKYEAKAWPPRGIYSPLQMPDDDI</sequence>
<reference evidence="8" key="1">
    <citation type="journal article" date="2021" name="Nat. Commun.">
        <title>Genetic determinants of endophytism in the Arabidopsis root mycobiome.</title>
        <authorList>
            <person name="Mesny F."/>
            <person name="Miyauchi S."/>
            <person name="Thiergart T."/>
            <person name="Pickel B."/>
            <person name="Atanasova L."/>
            <person name="Karlsson M."/>
            <person name="Huettel B."/>
            <person name="Barry K.W."/>
            <person name="Haridas S."/>
            <person name="Chen C."/>
            <person name="Bauer D."/>
            <person name="Andreopoulos W."/>
            <person name="Pangilinan J."/>
            <person name="LaButti K."/>
            <person name="Riley R."/>
            <person name="Lipzen A."/>
            <person name="Clum A."/>
            <person name="Drula E."/>
            <person name="Henrissat B."/>
            <person name="Kohler A."/>
            <person name="Grigoriev I.V."/>
            <person name="Martin F.M."/>
            <person name="Hacquard S."/>
        </authorList>
    </citation>
    <scope>NUCLEOTIDE SEQUENCE</scope>
    <source>
        <strain evidence="8">MPI-CAGE-CH-0243</strain>
    </source>
</reference>